<evidence type="ECO:0000313" key="8">
    <source>
        <dbReference type="EMBL" id="CAH0518516.1"/>
    </source>
</evidence>
<dbReference type="EMBL" id="CAKLCB010000263">
    <property type="protein sequence ID" value="CAH0518516.1"/>
    <property type="molecule type" value="Genomic_DNA"/>
</dbReference>
<evidence type="ECO:0000256" key="4">
    <source>
        <dbReference type="SAM" id="Coils"/>
    </source>
</evidence>
<dbReference type="Pfam" id="PF11789">
    <property type="entry name" value="zf-Nse"/>
    <property type="match status" value="1"/>
</dbReference>
<name>A0AAU9L3C4_9STRA</name>
<feature type="region of interest" description="Disordered" evidence="5">
    <location>
        <begin position="345"/>
        <end position="404"/>
    </location>
</feature>
<sequence length="502" mass="56490">MPTRYEQEQDQCIQDMASILKLAEDSKFLLCELSSLLNQHYRKRAPPHRIQRVLQRKNETISRLGNFIIQQQERLREQLDQECDETQEVIIERLEQQLHDQSAAFEEERTRLQQQATATWTAQADLESSLDRVLPQLRELLEAYDKDQRRYVDTTPTGTRRNLTVPNQCFDEELSRRLEELEIEFDEERTYLIEQVSEAAKTERDISKMNLIKREAALTCPISLDLFEDPVLTTCCGKTFSSEALTRALRQDHRCPVCREYRITTRANRDMANLVELHRTERSVLGLPVTTGTSSVSVIRGSLVVENESDSDQEFVNAAASETEHHAQGNESVQARADVSHLQTSSMNTNSGASMTRSSAPLQTGVVVRGRGRGGRNTSSRRHRSSRSSSSPTPTASSQAAHEGISRYSSASSFIASTTVPSIAQTSTIQRASNALARPAGVGNLAQVLRQSSPGLVSFSQRERVIASEPNDRLRYARAAMDAELNFHPYANIGYYDSDSDY</sequence>
<evidence type="ECO:0000313" key="10">
    <source>
        <dbReference type="Proteomes" id="UP001160483"/>
    </source>
</evidence>
<dbReference type="CDD" id="cd16620">
    <property type="entry name" value="vRING-HC-C4C4_RBBP6"/>
    <property type="match status" value="1"/>
</dbReference>
<protein>
    <recommendedName>
        <fullName evidence="6">SP-RING-type domain-containing protein</fullName>
    </recommendedName>
</protein>
<keyword evidence="4" id="KW-0175">Coiled coil</keyword>
<dbReference type="Gene3D" id="3.30.40.10">
    <property type="entry name" value="Zinc/RING finger domain, C3HC4 (zinc finger)"/>
    <property type="match status" value="1"/>
</dbReference>
<evidence type="ECO:0000256" key="5">
    <source>
        <dbReference type="SAM" id="MobiDB-lite"/>
    </source>
</evidence>
<dbReference type="InterPro" id="IPR013083">
    <property type="entry name" value="Znf_RING/FYVE/PHD"/>
</dbReference>
<feature type="coiled-coil region" evidence="4">
    <location>
        <begin position="69"/>
        <end position="115"/>
    </location>
</feature>
<feature type="compositionally biased region" description="Polar residues" evidence="5">
    <location>
        <begin position="345"/>
        <end position="362"/>
    </location>
</feature>
<dbReference type="Proteomes" id="UP001158986">
    <property type="component" value="Unassembled WGS sequence"/>
</dbReference>
<gene>
    <name evidence="8" type="ORF">PBS001_LOCUS5084</name>
    <name evidence="7" type="ORF">PBS003_LOCUS6739</name>
</gene>
<dbReference type="Proteomes" id="UP001160483">
    <property type="component" value="Unassembled WGS sequence"/>
</dbReference>
<comment type="caution">
    <text evidence="7">The sequence shown here is derived from an EMBL/GenBank/DDBJ whole genome shotgun (WGS) entry which is preliminary data.</text>
</comment>
<dbReference type="EMBL" id="CAKKTJ010000322">
    <property type="protein sequence ID" value="CAH0480113.1"/>
    <property type="molecule type" value="Genomic_DNA"/>
</dbReference>
<feature type="compositionally biased region" description="Basic residues" evidence="5">
    <location>
        <begin position="370"/>
        <end position="386"/>
    </location>
</feature>
<accession>A0AAU9L3C4</accession>
<dbReference type="SUPFAM" id="SSF57850">
    <property type="entry name" value="RING/U-box"/>
    <property type="match status" value="1"/>
</dbReference>
<feature type="domain" description="SP-RING-type" evidence="6">
    <location>
        <begin position="214"/>
        <end position="258"/>
    </location>
</feature>
<dbReference type="AlphaFoldDB" id="A0AAU9L3C4"/>
<evidence type="ECO:0000313" key="9">
    <source>
        <dbReference type="Proteomes" id="UP001158986"/>
    </source>
</evidence>
<evidence type="ECO:0000259" key="6">
    <source>
        <dbReference type="Pfam" id="PF11789"/>
    </source>
</evidence>
<reference evidence="7 9" key="1">
    <citation type="submission" date="2021-11" db="EMBL/GenBank/DDBJ databases">
        <authorList>
            <person name="Islam A."/>
            <person name="Islam S."/>
            <person name="Flora M.S."/>
            <person name="Rahman M."/>
            <person name="Ziaur R.M."/>
            <person name="Epstein J.H."/>
            <person name="Hassan M."/>
            <person name="Klassen M."/>
            <person name="Woodard K."/>
            <person name="Webb A."/>
            <person name="Webby R.J."/>
            <person name="El Zowalaty M.E."/>
        </authorList>
    </citation>
    <scope>NUCLEOTIDE SEQUENCE</scope>
    <source>
        <strain evidence="8">Pbs1</strain>
        <strain evidence="7">Pbs3</strain>
    </source>
</reference>
<evidence type="ECO:0000256" key="2">
    <source>
        <dbReference type="ARBA" id="ARBA00022771"/>
    </source>
</evidence>
<dbReference type="InterPro" id="IPR004181">
    <property type="entry name" value="Znf_MIZ"/>
</dbReference>
<keyword evidence="9" id="KW-1185">Reference proteome</keyword>
<dbReference type="GO" id="GO:0008270">
    <property type="term" value="F:zinc ion binding"/>
    <property type="evidence" value="ECO:0007669"/>
    <property type="project" value="UniProtKB-KW"/>
</dbReference>
<keyword evidence="1" id="KW-0479">Metal-binding</keyword>
<evidence type="ECO:0000256" key="3">
    <source>
        <dbReference type="ARBA" id="ARBA00022833"/>
    </source>
</evidence>
<evidence type="ECO:0000256" key="1">
    <source>
        <dbReference type="ARBA" id="ARBA00022723"/>
    </source>
</evidence>
<evidence type="ECO:0000313" key="7">
    <source>
        <dbReference type="EMBL" id="CAH0480113.1"/>
    </source>
</evidence>
<keyword evidence="2" id="KW-0863">Zinc-finger</keyword>
<proteinExistence type="predicted"/>
<organism evidence="7 10">
    <name type="scientific">Peronospora belbahrii</name>
    <dbReference type="NCBI Taxonomy" id="622444"/>
    <lineage>
        <taxon>Eukaryota</taxon>
        <taxon>Sar</taxon>
        <taxon>Stramenopiles</taxon>
        <taxon>Oomycota</taxon>
        <taxon>Peronosporomycetes</taxon>
        <taxon>Peronosporales</taxon>
        <taxon>Peronosporaceae</taxon>
        <taxon>Peronospora</taxon>
    </lineage>
</organism>
<keyword evidence="3" id="KW-0862">Zinc</keyword>